<dbReference type="Gramene" id="OE9A084067T1">
    <property type="protein sequence ID" value="OE9A084067C1"/>
    <property type="gene ID" value="OE9A084067"/>
</dbReference>
<evidence type="ECO:0000256" key="1">
    <source>
        <dbReference type="SAM" id="MobiDB-lite"/>
    </source>
</evidence>
<organism evidence="2 3">
    <name type="scientific">Olea europaea subsp. europaea</name>
    <dbReference type="NCBI Taxonomy" id="158383"/>
    <lineage>
        <taxon>Eukaryota</taxon>
        <taxon>Viridiplantae</taxon>
        <taxon>Streptophyta</taxon>
        <taxon>Embryophyta</taxon>
        <taxon>Tracheophyta</taxon>
        <taxon>Spermatophyta</taxon>
        <taxon>Magnoliopsida</taxon>
        <taxon>eudicotyledons</taxon>
        <taxon>Gunneridae</taxon>
        <taxon>Pentapetalae</taxon>
        <taxon>asterids</taxon>
        <taxon>lamiids</taxon>
        <taxon>Lamiales</taxon>
        <taxon>Oleaceae</taxon>
        <taxon>Oleeae</taxon>
        <taxon>Olea</taxon>
    </lineage>
</organism>
<sequence>MFYVYLNGDMDSIFLPKAYDDSQKNVSTTDSDRVADTEVKNGTSEHEEDERSDVDNLASDGFAVDDDEEDEYDWSNEEDDVPLDFSDDDVTVDLELSKPEQQVNGSKTSNEDVLASVFPDGLHRDLQ</sequence>
<dbReference type="EMBL" id="CACTIH010007309">
    <property type="protein sequence ID" value="CAA3008972.1"/>
    <property type="molecule type" value="Genomic_DNA"/>
</dbReference>
<gene>
    <name evidence="2" type="ORF">OLEA9_A084067</name>
</gene>
<feature type="compositionally biased region" description="Polar residues" evidence="1">
    <location>
        <begin position="99"/>
        <end position="108"/>
    </location>
</feature>
<comment type="caution">
    <text evidence="2">The sequence shown here is derived from an EMBL/GenBank/DDBJ whole genome shotgun (WGS) entry which is preliminary data.</text>
</comment>
<dbReference type="OrthoDB" id="2019558at2759"/>
<evidence type="ECO:0000313" key="3">
    <source>
        <dbReference type="Proteomes" id="UP000594638"/>
    </source>
</evidence>
<dbReference type="AlphaFoldDB" id="A0A8S0TSA3"/>
<evidence type="ECO:0000313" key="2">
    <source>
        <dbReference type="EMBL" id="CAA3008972.1"/>
    </source>
</evidence>
<dbReference type="Proteomes" id="UP000594638">
    <property type="component" value="Unassembled WGS sequence"/>
</dbReference>
<protein>
    <submittedName>
        <fullName evidence="2">Uncharacterized protein</fullName>
    </submittedName>
</protein>
<proteinExistence type="predicted"/>
<keyword evidence="3" id="KW-1185">Reference proteome</keyword>
<accession>A0A8S0TSA3</accession>
<feature type="compositionally biased region" description="Acidic residues" evidence="1">
    <location>
        <begin position="63"/>
        <end position="92"/>
    </location>
</feature>
<name>A0A8S0TSA3_OLEEU</name>
<feature type="region of interest" description="Disordered" evidence="1">
    <location>
        <begin position="20"/>
        <end position="127"/>
    </location>
</feature>
<reference evidence="2 3" key="1">
    <citation type="submission" date="2019-12" db="EMBL/GenBank/DDBJ databases">
        <authorList>
            <person name="Alioto T."/>
            <person name="Alioto T."/>
            <person name="Gomez Garrido J."/>
        </authorList>
    </citation>
    <scope>NUCLEOTIDE SEQUENCE [LARGE SCALE GENOMIC DNA]</scope>
</reference>
<feature type="compositionally biased region" description="Basic and acidic residues" evidence="1">
    <location>
        <begin position="30"/>
        <end position="45"/>
    </location>
</feature>